<accession>A0A382N5Y4</accession>
<proteinExistence type="predicted"/>
<evidence type="ECO:0000256" key="1">
    <source>
        <dbReference type="SAM" id="Phobius"/>
    </source>
</evidence>
<gene>
    <name evidence="2" type="ORF">METZ01_LOCUS308046</name>
</gene>
<feature type="transmembrane region" description="Helical" evidence="1">
    <location>
        <begin position="71"/>
        <end position="93"/>
    </location>
</feature>
<dbReference type="EMBL" id="UINC01097467">
    <property type="protein sequence ID" value="SVC55192.1"/>
    <property type="molecule type" value="Genomic_DNA"/>
</dbReference>
<keyword evidence="1" id="KW-1133">Transmembrane helix</keyword>
<protein>
    <submittedName>
        <fullName evidence="2">Uncharacterized protein</fullName>
    </submittedName>
</protein>
<dbReference type="AlphaFoldDB" id="A0A382N5Y4"/>
<name>A0A382N5Y4_9ZZZZ</name>
<sequence length="96" mass="10242">MLIVKKLKCFYNVQKGGNIIMDWLGRIRGWARSITDLGIVAVALVVVLQILFGGGGVPFFGLDPISGITDIVSSLGSQGLVGLVALGALYWCFTKD</sequence>
<evidence type="ECO:0000313" key="2">
    <source>
        <dbReference type="EMBL" id="SVC55192.1"/>
    </source>
</evidence>
<keyword evidence="1" id="KW-0812">Transmembrane</keyword>
<feature type="transmembrane region" description="Helical" evidence="1">
    <location>
        <begin position="37"/>
        <end position="59"/>
    </location>
</feature>
<organism evidence="2">
    <name type="scientific">marine metagenome</name>
    <dbReference type="NCBI Taxonomy" id="408172"/>
    <lineage>
        <taxon>unclassified sequences</taxon>
        <taxon>metagenomes</taxon>
        <taxon>ecological metagenomes</taxon>
    </lineage>
</organism>
<keyword evidence="1" id="KW-0472">Membrane</keyword>
<reference evidence="2" key="1">
    <citation type="submission" date="2018-05" db="EMBL/GenBank/DDBJ databases">
        <authorList>
            <person name="Lanie J.A."/>
            <person name="Ng W.-L."/>
            <person name="Kazmierczak K.M."/>
            <person name="Andrzejewski T.M."/>
            <person name="Davidsen T.M."/>
            <person name="Wayne K.J."/>
            <person name="Tettelin H."/>
            <person name="Glass J.I."/>
            <person name="Rusch D."/>
            <person name="Podicherti R."/>
            <person name="Tsui H.-C.T."/>
            <person name="Winkler M.E."/>
        </authorList>
    </citation>
    <scope>NUCLEOTIDE SEQUENCE</scope>
</reference>